<accession>A0A1M5U5J1</accession>
<keyword evidence="3" id="KW-1133">Transmembrane helix</keyword>
<reference evidence="4 5" key="1">
    <citation type="submission" date="2016-11" db="EMBL/GenBank/DDBJ databases">
        <authorList>
            <person name="Jaros S."/>
            <person name="Januszkiewicz K."/>
            <person name="Wedrychowicz H."/>
        </authorList>
    </citation>
    <scope>NUCLEOTIDE SEQUENCE [LARGE SCALE GENOMIC DNA]</scope>
    <source>
        <strain evidence="4 5">DSM 6191</strain>
    </source>
</reference>
<gene>
    <name evidence="4" type="ORF">SAMN02745941_00412</name>
</gene>
<evidence type="ECO:0000313" key="5">
    <source>
        <dbReference type="Proteomes" id="UP000184241"/>
    </source>
</evidence>
<feature type="transmembrane region" description="Helical" evidence="3">
    <location>
        <begin position="302"/>
        <end position="324"/>
    </location>
</feature>
<keyword evidence="2 3" id="KW-0472">Membrane</keyword>
<dbReference type="PIRSF" id="PIRSF005690">
    <property type="entry name" value="GerBA"/>
    <property type="match status" value="1"/>
</dbReference>
<dbReference type="PANTHER" id="PTHR22550">
    <property type="entry name" value="SPORE GERMINATION PROTEIN"/>
    <property type="match status" value="1"/>
</dbReference>
<evidence type="ECO:0000313" key="4">
    <source>
        <dbReference type="EMBL" id="SHH58160.1"/>
    </source>
</evidence>
<dbReference type="PANTHER" id="PTHR22550:SF5">
    <property type="entry name" value="LEUCINE ZIPPER PROTEIN 4"/>
    <property type="match status" value="1"/>
</dbReference>
<feature type="transmembrane region" description="Helical" evidence="3">
    <location>
        <begin position="426"/>
        <end position="451"/>
    </location>
</feature>
<dbReference type="GO" id="GO:0009847">
    <property type="term" value="P:spore germination"/>
    <property type="evidence" value="ECO:0007669"/>
    <property type="project" value="InterPro"/>
</dbReference>
<dbReference type="GO" id="GO:0016020">
    <property type="term" value="C:membrane"/>
    <property type="evidence" value="ECO:0007669"/>
    <property type="project" value="InterPro"/>
</dbReference>
<dbReference type="Pfam" id="PF03323">
    <property type="entry name" value="GerA"/>
    <property type="match status" value="1"/>
</dbReference>
<evidence type="ECO:0000256" key="3">
    <source>
        <dbReference type="SAM" id="Phobius"/>
    </source>
</evidence>
<feature type="transmembrane region" description="Helical" evidence="3">
    <location>
        <begin position="396"/>
        <end position="414"/>
    </location>
</feature>
<evidence type="ECO:0000256" key="1">
    <source>
        <dbReference type="ARBA" id="ARBA00005278"/>
    </source>
</evidence>
<evidence type="ECO:0000256" key="2">
    <source>
        <dbReference type="ARBA" id="ARBA00023136"/>
    </source>
</evidence>
<dbReference type="RefSeq" id="WP_073016212.1">
    <property type="nucleotide sequence ID" value="NZ_FQXU01000003.1"/>
</dbReference>
<comment type="similarity">
    <text evidence="1">Belongs to the GerABKA family.</text>
</comment>
<proteinExistence type="inferred from homology"/>
<keyword evidence="3" id="KW-0812">Transmembrane</keyword>
<organism evidence="4 5">
    <name type="scientific">Clostridium intestinale DSM 6191</name>
    <dbReference type="NCBI Taxonomy" id="1121320"/>
    <lineage>
        <taxon>Bacteria</taxon>
        <taxon>Bacillati</taxon>
        <taxon>Bacillota</taxon>
        <taxon>Clostridia</taxon>
        <taxon>Eubacteriales</taxon>
        <taxon>Clostridiaceae</taxon>
        <taxon>Clostridium</taxon>
    </lineage>
</organism>
<sequence>MVKESKKTKFNSKESSLTKSIQHNMKLFSDIFMDDGTFKVRTIKNRFNRELQCCVIYFEGMIDNSFISATVIEPIMNCNFSDFDSDKNLFDLIQNEIIISTYIEITNDIQKIIEAITLGDTLVFLEGFSDCMVINTKGWKMRNITEPSTEKTLRGPKEGFTESLITNISLIRRKVRNPNLRFQFREAGSETNTRICICYIEGLAPQKILDELNSRLDEIDINGVLDSEYIQEMITDNPLSPFETIGSSERPDVIVGKVLEGRVALLVDGTPFALTLPFLFMEYFQVNEDYYANFFFTSFNRLLRILSFFFSVSVPSLYVALVNYNQEMLPTPLLLGISSARESVPFPTIVEALAMLIIFEILREAGTRIPSDMGQAVSIVGALVLGQAAVEARIVSAPIVIVVGLTGIVALLNIKMKGVNLFLRFIFLFLASFMGLYGIVFGIIGVLIYTMGLSSFGVPYMLKVGTIKMENIKDTFIRSPWWYLNLNSYKVSVKTTLKGKKIGTRDEK</sequence>
<dbReference type="InterPro" id="IPR050768">
    <property type="entry name" value="UPF0353/GerABKA_families"/>
</dbReference>
<dbReference type="EMBL" id="FQXU01000003">
    <property type="protein sequence ID" value="SHH58160.1"/>
    <property type="molecule type" value="Genomic_DNA"/>
</dbReference>
<dbReference type="InterPro" id="IPR004995">
    <property type="entry name" value="Spore_Ger"/>
</dbReference>
<dbReference type="AlphaFoldDB" id="A0A1M5U5J1"/>
<protein>
    <submittedName>
        <fullName evidence="4">Spore germination protein KA</fullName>
    </submittedName>
</protein>
<dbReference type="Proteomes" id="UP000184241">
    <property type="component" value="Unassembled WGS sequence"/>
</dbReference>
<name>A0A1M5U5J1_9CLOT</name>